<dbReference type="SUPFAM" id="SSF55729">
    <property type="entry name" value="Acyl-CoA N-acyltransferases (Nat)"/>
    <property type="match status" value="1"/>
</dbReference>
<dbReference type="InterPro" id="IPR000182">
    <property type="entry name" value="GNAT_dom"/>
</dbReference>
<dbReference type="STRING" id="519424.AZF04_14040"/>
<dbReference type="Pfam" id="PF00583">
    <property type="entry name" value="Acetyltransf_1"/>
    <property type="match status" value="1"/>
</dbReference>
<dbReference type="EMBL" id="LTAO01000040">
    <property type="protein sequence ID" value="KYG25603.1"/>
    <property type="molecule type" value="Genomic_DNA"/>
</dbReference>
<keyword evidence="3" id="KW-1185">Reference proteome</keyword>
<accession>A0A161P5W3</accession>
<gene>
    <name evidence="2" type="ORF">AZF04_14040</name>
</gene>
<dbReference type="OrthoDB" id="2423856at2"/>
<organism evidence="2 3">
    <name type="scientific">Alkalihalobacillus trypoxylicola</name>
    <dbReference type="NCBI Taxonomy" id="519424"/>
    <lineage>
        <taxon>Bacteria</taxon>
        <taxon>Bacillati</taxon>
        <taxon>Bacillota</taxon>
        <taxon>Bacilli</taxon>
        <taxon>Bacillales</taxon>
        <taxon>Bacillaceae</taxon>
        <taxon>Alkalihalobacillus</taxon>
    </lineage>
</organism>
<dbReference type="CDD" id="cd04301">
    <property type="entry name" value="NAT_SF"/>
    <property type="match status" value="1"/>
</dbReference>
<dbReference type="PROSITE" id="PS51186">
    <property type="entry name" value="GNAT"/>
    <property type="match status" value="1"/>
</dbReference>
<sequence length="295" mass="34746">MEIRRLYKEDKLLFEQMNTGIEDDYVLHIYDQLMEEPHFLYGLFEQNQLVSIGGYTMFADEYAMLGRLRSDLSYRGKGYASKLLEFVMNEALKQPEVKWIGGNTQKDNPSAMKVLNKLGLKSYPLIYHATTNDVGSLKRVGELWRKINDFTEKKRWLLENYSDSNNLFGYECYYPFPASEALFSNEKIKEWTIFENESKTRCLLLKNDVKGVPIVHVIYPYDDIWTQPGLWKTIQTFYDAKPIHKESDTQIWLDLSDQQLLSIPAEHTFTISTPWILYGENRQQLLIQQKKQTFL</sequence>
<dbReference type="InterPro" id="IPR016181">
    <property type="entry name" value="Acyl_CoA_acyltransferase"/>
</dbReference>
<dbReference type="RefSeq" id="WP_061950366.1">
    <property type="nucleotide sequence ID" value="NZ_LTAO01000040.1"/>
</dbReference>
<comment type="caution">
    <text evidence="2">The sequence shown here is derived from an EMBL/GenBank/DDBJ whole genome shotgun (WGS) entry which is preliminary data.</text>
</comment>
<dbReference type="GO" id="GO:0016747">
    <property type="term" value="F:acyltransferase activity, transferring groups other than amino-acyl groups"/>
    <property type="evidence" value="ECO:0007669"/>
    <property type="project" value="InterPro"/>
</dbReference>
<evidence type="ECO:0000259" key="1">
    <source>
        <dbReference type="PROSITE" id="PS51186"/>
    </source>
</evidence>
<proteinExistence type="predicted"/>
<reference evidence="2" key="1">
    <citation type="submission" date="2016-02" db="EMBL/GenBank/DDBJ databases">
        <title>Genome sequence of Bacillus trypoxylicola KCTC 13244(T).</title>
        <authorList>
            <person name="Jeong H."/>
            <person name="Park S.-H."/>
            <person name="Choi S.-K."/>
        </authorList>
    </citation>
    <scope>NUCLEOTIDE SEQUENCE [LARGE SCALE GENOMIC DNA]</scope>
    <source>
        <strain evidence="2">KCTC 13244</strain>
    </source>
</reference>
<dbReference type="Gene3D" id="3.40.630.30">
    <property type="match status" value="1"/>
</dbReference>
<protein>
    <recommendedName>
        <fullName evidence="1">N-acetyltransferase domain-containing protein</fullName>
    </recommendedName>
</protein>
<evidence type="ECO:0000313" key="3">
    <source>
        <dbReference type="Proteomes" id="UP000075806"/>
    </source>
</evidence>
<evidence type="ECO:0000313" key="2">
    <source>
        <dbReference type="EMBL" id="KYG25603.1"/>
    </source>
</evidence>
<name>A0A161P5W3_9BACI</name>
<feature type="domain" description="N-acetyltransferase" evidence="1">
    <location>
        <begin position="1"/>
        <end position="141"/>
    </location>
</feature>
<dbReference type="Proteomes" id="UP000075806">
    <property type="component" value="Unassembled WGS sequence"/>
</dbReference>
<dbReference type="AlphaFoldDB" id="A0A161P5W3"/>